<keyword evidence="1" id="KW-0812">Transmembrane</keyword>
<sequence length="187" mass="20360">MIRSILAALAVYTLSLWLFPTSHAGIFYGFVAVTLLLSLSRRKDGCEIPGVIPGFVLLACASILLIYFLTATLANFMHLAWLFAGVYCGLVLLLRLALGRAPVRIAIGLVTVLVFSLESRYYTNPGYTVDLNHSLALLATIASPVAWVTADLLRRVLARIPCGSVTGFDPAYFHSWVTRQSIKGNGK</sequence>
<name>A0A450RVR4_9GAMM</name>
<dbReference type="EMBL" id="CAADEX010000005">
    <property type="protein sequence ID" value="VFJ43276.1"/>
    <property type="molecule type" value="Genomic_DNA"/>
</dbReference>
<gene>
    <name evidence="2" type="ORF">BECKDK2373B_GA0170837_100512</name>
</gene>
<reference evidence="2" key="1">
    <citation type="submission" date="2019-02" db="EMBL/GenBank/DDBJ databases">
        <authorList>
            <person name="Gruber-Vodicka R. H."/>
            <person name="Seah K. B. B."/>
        </authorList>
    </citation>
    <scope>NUCLEOTIDE SEQUENCE</scope>
    <source>
        <strain evidence="2">BECK_DK47</strain>
    </source>
</reference>
<feature type="transmembrane region" description="Helical" evidence="1">
    <location>
        <begin position="51"/>
        <end position="70"/>
    </location>
</feature>
<proteinExistence type="predicted"/>
<accession>A0A450RVR4</accession>
<feature type="transmembrane region" description="Helical" evidence="1">
    <location>
        <begin position="76"/>
        <end position="98"/>
    </location>
</feature>
<evidence type="ECO:0000313" key="2">
    <source>
        <dbReference type="EMBL" id="VFJ43276.1"/>
    </source>
</evidence>
<keyword evidence="1" id="KW-0472">Membrane</keyword>
<evidence type="ECO:0000256" key="1">
    <source>
        <dbReference type="SAM" id="Phobius"/>
    </source>
</evidence>
<organism evidence="2">
    <name type="scientific">Candidatus Kentrum sp. DK</name>
    <dbReference type="NCBI Taxonomy" id="2126562"/>
    <lineage>
        <taxon>Bacteria</taxon>
        <taxon>Pseudomonadati</taxon>
        <taxon>Pseudomonadota</taxon>
        <taxon>Gammaproteobacteria</taxon>
        <taxon>Candidatus Kentrum</taxon>
    </lineage>
</organism>
<feature type="transmembrane region" description="Helical" evidence="1">
    <location>
        <begin position="16"/>
        <end position="39"/>
    </location>
</feature>
<protein>
    <submittedName>
        <fullName evidence="2">Uncharacterized protein</fullName>
    </submittedName>
</protein>
<keyword evidence="1" id="KW-1133">Transmembrane helix</keyword>
<dbReference type="AlphaFoldDB" id="A0A450RVR4"/>